<evidence type="ECO:0000256" key="2">
    <source>
        <dbReference type="RuleBase" id="RU004447"/>
    </source>
</evidence>
<dbReference type="GO" id="GO:0004222">
    <property type="term" value="F:metalloendopeptidase activity"/>
    <property type="evidence" value="ECO:0007669"/>
    <property type="project" value="InterPro"/>
</dbReference>
<dbReference type="PROSITE" id="PS00143">
    <property type="entry name" value="INSULINASE"/>
    <property type="match status" value="1"/>
</dbReference>
<comment type="caution">
    <text evidence="4">The sequence shown here is derived from an EMBL/GenBank/DDBJ whole genome shotgun (WGS) entry which is preliminary data.</text>
</comment>
<reference evidence="4" key="1">
    <citation type="submission" date="2020-08" db="EMBL/GenBank/DDBJ databases">
        <title>Genome public.</title>
        <authorList>
            <person name="Liu C."/>
            <person name="Sun Q."/>
        </authorList>
    </citation>
    <scope>NUCLEOTIDE SEQUENCE</scope>
    <source>
        <strain evidence="4">BX1005</strain>
    </source>
</reference>
<dbReference type="Pfam" id="PF08367">
    <property type="entry name" value="M16C_assoc"/>
    <property type="match status" value="1"/>
</dbReference>
<gene>
    <name evidence="4" type="ORF">H8S17_10545</name>
</gene>
<dbReference type="InterPro" id="IPR011765">
    <property type="entry name" value="Pept_M16_N"/>
</dbReference>
<dbReference type="InterPro" id="IPR007863">
    <property type="entry name" value="Peptidase_M16_C"/>
</dbReference>
<dbReference type="Gene3D" id="3.30.830.10">
    <property type="entry name" value="Metalloenzyme, LuxS/M16 peptidase-like"/>
    <property type="match status" value="4"/>
</dbReference>
<keyword evidence="5" id="KW-1185">Reference proteome</keyword>
<dbReference type="FunFam" id="3.30.830.10:FF:000034">
    <property type="entry name" value="presequence protease 1, chloroplastic/mitochondrial"/>
    <property type="match status" value="1"/>
</dbReference>
<evidence type="ECO:0000313" key="5">
    <source>
        <dbReference type="Proteomes" id="UP000606720"/>
    </source>
</evidence>
<evidence type="ECO:0000313" key="4">
    <source>
        <dbReference type="EMBL" id="MBC5714644.1"/>
    </source>
</evidence>
<dbReference type="Pfam" id="PF05193">
    <property type="entry name" value="Peptidase_M16_C"/>
    <property type="match status" value="1"/>
</dbReference>
<dbReference type="InterPro" id="IPR011249">
    <property type="entry name" value="Metalloenz_LuxS/M16"/>
</dbReference>
<dbReference type="InterPro" id="IPR001431">
    <property type="entry name" value="Pept_M16_Zn_BS"/>
</dbReference>
<dbReference type="Pfam" id="PF00675">
    <property type="entry name" value="Peptidase_M16"/>
    <property type="match status" value="1"/>
</dbReference>
<feature type="domain" description="Peptidase M16C associated" evidence="3">
    <location>
        <begin position="467"/>
        <end position="716"/>
    </location>
</feature>
<dbReference type="SUPFAM" id="SSF63411">
    <property type="entry name" value="LuxS/MPP-like metallohydrolase"/>
    <property type="match status" value="4"/>
</dbReference>
<dbReference type="SMART" id="SM01264">
    <property type="entry name" value="M16C_associated"/>
    <property type="match status" value="1"/>
</dbReference>
<dbReference type="PANTHER" id="PTHR43016:SF13">
    <property type="entry name" value="PRESEQUENCE PROTEASE, MITOCHONDRIAL"/>
    <property type="match status" value="1"/>
</dbReference>
<dbReference type="PANTHER" id="PTHR43016">
    <property type="entry name" value="PRESEQUENCE PROTEASE"/>
    <property type="match status" value="1"/>
</dbReference>
<accession>A0A923LPC5</accession>
<evidence type="ECO:0000259" key="3">
    <source>
        <dbReference type="SMART" id="SM01264"/>
    </source>
</evidence>
<dbReference type="AlphaFoldDB" id="A0A923LPC5"/>
<dbReference type="GO" id="GO:0046872">
    <property type="term" value="F:metal ion binding"/>
    <property type="evidence" value="ECO:0007669"/>
    <property type="project" value="InterPro"/>
</dbReference>
<evidence type="ECO:0000256" key="1">
    <source>
        <dbReference type="ARBA" id="ARBA00007261"/>
    </source>
</evidence>
<proteinExistence type="inferred from homology"/>
<dbReference type="Proteomes" id="UP000606720">
    <property type="component" value="Unassembled WGS sequence"/>
</dbReference>
<sequence>MEELNLKPELLKAYDVVQEKDLTDMQSKGYLLRHKKSGARIAVVSNDDDNKVFYVGFRTPPTDSTGVAHIVEHTVLCGSDKFPAKDPFVELVKGSLNTFLNAMTYPDKTVYPVASCNEKDFQNLMDVYMDAVLHPNIYKKEEIFKQEGWHYELEDKDAPITLNGVVYNEMKGAFSSPEGVLDREILNSLFPDTTYGNESGGDPKYIPDLTYEDYLDFHRKYYHPCNSYIYLYGDMDIEEKLEWLDKEYLCHYDEIEIDSAIKEQSPFQEVHKIYKKYPVASNDPLEDNSYLSYNMVIGTSLDKKLYQAFEILDYALLSAPGAPLKKALINAKIGKDIMGSYDNGTYQPVFSIIAKNANRADEERFVQTIQSVLKEQAEGGLNKKALAAAINNAEFKYRESDFGSYPKGLIYGLQILDSWLYDDTLPFMHMESLETFQFLREQVETDYFEKLILDYMIHNDHVSMVTIEPERGLNAKNEEELANQLQAYKESLSDAKIENLIAETAHLKQYQEEPSPREDIEKIPMLKRSDMKKTAAPLQLEKSDVNGTDLLFSEMFSNGIIYLTLLFDIRNVTEKQLPYLGILKAVLGYIDTKHYAYDDLANEINLETGGMASSISTYAHSKEDTYEAKFEVRTKVLYDKLPKAMKLFEEILLHSEVDDEKRLKEILSEVRSRLQMSLASAGNSVSAIRAMSYFSETARYNDLTMGIDFYHVVAEYEEHFEEKKAELVEHLQTLIREIFTREGMIVSVTCDKDGMKAVKKAVASFKEKLPKKESEGQKAAISCISRNEGFMDASKVQYVSRAGNFKKAGFAYTGALRILKVVLSYDYLWINVRVKGGAYGCGSGFMRNGNAYFSSYRDPNLEKTNEVYNHIPDYIRNFTADERDMTKYIIGTVSELDTPLNPYAKGMRSVSAYFCGITDADIQKERDEVITASEKDIQKLADLVEAVLSQKHLCVIGNEEKITEQKSMFEETRQLF</sequence>
<protein>
    <submittedName>
        <fullName evidence="4">Insulinase family protein</fullName>
    </submittedName>
</protein>
<dbReference type="EMBL" id="JACOPH010000008">
    <property type="protein sequence ID" value="MBC5714644.1"/>
    <property type="molecule type" value="Genomic_DNA"/>
</dbReference>
<dbReference type="Pfam" id="PF22516">
    <property type="entry name" value="PreP_C"/>
    <property type="match status" value="1"/>
</dbReference>
<dbReference type="InterPro" id="IPR055130">
    <property type="entry name" value="PreP_C"/>
</dbReference>
<organism evidence="4 5">
    <name type="scientific">Roseburia zhanii</name>
    <dbReference type="NCBI Taxonomy" id="2763064"/>
    <lineage>
        <taxon>Bacteria</taxon>
        <taxon>Bacillati</taxon>
        <taxon>Bacillota</taxon>
        <taxon>Clostridia</taxon>
        <taxon>Lachnospirales</taxon>
        <taxon>Lachnospiraceae</taxon>
        <taxon>Roseburia</taxon>
    </lineage>
</organism>
<dbReference type="InterPro" id="IPR013578">
    <property type="entry name" value="Peptidase_M16C_assoc"/>
</dbReference>
<comment type="similarity">
    <text evidence="1 2">Belongs to the peptidase M16 family.</text>
</comment>
<name>A0A923LPC5_9FIRM</name>
<dbReference type="GO" id="GO:0016485">
    <property type="term" value="P:protein processing"/>
    <property type="evidence" value="ECO:0007669"/>
    <property type="project" value="TreeGrafter"/>
</dbReference>